<feature type="compositionally biased region" description="Polar residues" evidence="1">
    <location>
        <begin position="248"/>
        <end position="259"/>
    </location>
</feature>
<name>A0ABR3CYC6_9PEZI</name>
<proteinExistence type="predicted"/>
<reference evidence="2 3" key="1">
    <citation type="submission" date="2024-02" db="EMBL/GenBank/DDBJ databases">
        <title>De novo assembly and annotation of 12 fungi associated with fruit tree decline syndrome in Ontario, Canada.</title>
        <authorList>
            <person name="Sulman M."/>
            <person name="Ellouze W."/>
            <person name="Ilyukhin E."/>
        </authorList>
    </citation>
    <scope>NUCLEOTIDE SEQUENCE [LARGE SCALE GENOMIC DNA]</scope>
    <source>
        <strain evidence="2 3">FDS-637</strain>
    </source>
</reference>
<evidence type="ECO:0000313" key="3">
    <source>
        <dbReference type="Proteomes" id="UP001430584"/>
    </source>
</evidence>
<dbReference type="RefSeq" id="XP_066637608.1">
    <property type="nucleotide sequence ID" value="XM_066772329.1"/>
</dbReference>
<evidence type="ECO:0000313" key="2">
    <source>
        <dbReference type="EMBL" id="KAL0264868.1"/>
    </source>
</evidence>
<dbReference type="GeneID" id="92004906"/>
<comment type="caution">
    <text evidence="2">The sequence shown here is derived from an EMBL/GenBank/DDBJ whole genome shotgun (WGS) entry which is preliminary data.</text>
</comment>
<sequence>MTFVRLSFKDVNGDERTHKVPGKVVSDYEALTSYVLKYLHREPHMDEIHIHTNSGPCQEETLVYADNYNTGCFQCENAGEAIPLHVHLLPRKYIRVPIMASGTAKPCYSADDLSIHAIKQITNNNNERLVVGRAHRSQAAVYAIMCRDDSVKYYQTDCDLSGRKCSDGKHRPIQAKKINFFRDTTEGKVRNRLRIKKAMTIEKVLTGLTAAKAQRGGGDGNGQPSNPHAYTTRLRISPQAFAVLENDGSTIRQNASNSGPERKAASDIVEHHQAGS</sequence>
<keyword evidence="3" id="KW-1185">Reference proteome</keyword>
<dbReference type="Proteomes" id="UP001430584">
    <property type="component" value="Unassembled WGS sequence"/>
</dbReference>
<feature type="compositionally biased region" description="Basic and acidic residues" evidence="1">
    <location>
        <begin position="260"/>
        <end position="276"/>
    </location>
</feature>
<feature type="region of interest" description="Disordered" evidence="1">
    <location>
        <begin position="248"/>
        <end position="276"/>
    </location>
</feature>
<protein>
    <submittedName>
        <fullName evidence="2">Uncharacterized protein</fullName>
    </submittedName>
</protein>
<organism evidence="2 3">
    <name type="scientific">Diplodia seriata</name>
    <dbReference type="NCBI Taxonomy" id="420778"/>
    <lineage>
        <taxon>Eukaryota</taxon>
        <taxon>Fungi</taxon>
        <taxon>Dikarya</taxon>
        <taxon>Ascomycota</taxon>
        <taxon>Pezizomycotina</taxon>
        <taxon>Dothideomycetes</taxon>
        <taxon>Dothideomycetes incertae sedis</taxon>
        <taxon>Botryosphaeriales</taxon>
        <taxon>Botryosphaeriaceae</taxon>
        <taxon>Diplodia</taxon>
    </lineage>
</organism>
<evidence type="ECO:0000256" key="1">
    <source>
        <dbReference type="SAM" id="MobiDB-lite"/>
    </source>
</evidence>
<accession>A0ABR3CYC6</accession>
<gene>
    <name evidence="2" type="ORF">SLS55_000821</name>
</gene>
<dbReference type="EMBL" id="JAJVCZ030000001">
    <property type="protein sequence ID" value="KAL0264868.1"/>
    <property type="molecule type" value="Genomic_DNA"/>
</dbReference>